<dbReference type="GO" id="GO:0016757">
    <property type="term" value="F:glycosyltransferase activity"/>
    <property type="evidence" value="ECO:0007669"/>
    <property type="project" value="TreeGrafter"/>
</dbReference>
<dbReference type="AlphaFoldDB" id="A0A0F9AGS9"/>
<dbReference type="PANTHER" id="PTHR12526">
    <property type="entry name" value="GLYCOSYLTRANSFERASE"/>
    <property type="match status" value="1"/>
</dbReference>
<organism evidence="2">
    <name type="scientific">marine sediment metagenome</name>
    <dbReference type="NCBI Taxonomy" id="412755"/>
    <lineage>
        <taxon>unclassified sequences</taxon>
        <taxon>metagenomes</taxon>
        <taxon>ecological metagenomes</taxon>
    </lineage>
</organism>
<evidence type="ECO:0000313" key="2">
    <source>
        <dbReference type="EMBL" id="KKL08744.1"/>
    </source>
</evidence>
<dbReference type="Pfam" id="PF00534">
    <property type="entry name" value="Glycos_transf_1"/>
    <property type="match status" value="1"/>
</dbReference>
<feature type="domain" description="Glycosyl transferase family 1" evidence="1">
    <location>
        <begin position="71"/>
        <end position="238"/>
    </location>
</feature>
<dbReference type="PANTHER" id="PTHR12526:SF638">
    <property type="entry name" value="SPORE COAT PROTEIN SA"/>
    <property type="match status" value="1"/>
</dbReference>
<gene>
    <name evidence="2" type="ORF">LCGC14_2572810</name>
</gene>
<dbReference type="SUPFAM" id="SSF53756">
    <property type="entry name" value="UDP-Glycosyltransferase/glycogen phosphorylase"/>
    <property type="match status" value="1"/>
</dbReference>
<sequence>IQVISSIRTKLINNKLGNLLDNITQRLVDVFMVNSNTLAKFIYDYGIKRQKIILIENGIDFSIFTLKKSSEDLKKELNLPNLPVITMIANFKNQKDYPTMIKAIAYLQKDIDIYFLAVGSGLEFEDETRKVKDLINKLNLKNIKLLGFRNDIPEILSITDIWVSSTLFEGQSNCLLEAMAMKKPIITTNISENAEVVRDGREALLVPVKTPIRMANSIYKLLKEKDYTIKVAENAYKRVHKKYNMKNTITKLKMLYNSLMS</sequence>
<dbReference type="InterPro" id="IPR001296">
    <property type="entry name" value="Glyco_trans_1"/>
</dbReference>
<reference evidence="2" key="1">
    <citation type="journal article" date="2015" name="Nature">
        <title>Complex archaea that bridge the gap between prokaryotes and eukaryotes.</title>
        <authorList>
            <person name="Spang A."/>
            <person name="Saw J.H."/>
            <person name="Jorgensen S.L."/>
            <person name="Zaremba-Niedzwiedzka K."/>
            <person name="Martijn J."/>
            <person name="Lind A.E."/>
            <person name="van Eijk R."/>
            <person name="Schleper C."/>
            <person name="Guy L."/>
            <person name="Ettema T.J."/>
        </authorList>
    </citation>
    <scope>NUCLEOTIDE SEQUENCE</scope>
</reference>
<proteinExistence type="predicted"/>
<name>A0A0F9AGS9_9ZZZZ</name>
<accession>A0A0F9AGS9</accession>
<evidence type="ECO:0000259" key="1">
    <source>
        <dbReference type="Pfam" id="PF00534"/>
    </source>
</evidence>
<comment type="caution">
    <text evidence="2">The sequence shown here is derived from an EMBL/GenBank/DDBJ whole genome shotgun (WGS) entry which is preliminary data.</text>
</comment>
<dbReference type="Gene3D" id="3.40.50.2000">
    <property type="entry name" value="Glycogen Phosphorylase B"/>
    <property type="match status" value="2"/>
</dbReference>
<dbReference type="EMBL" id="LAZR01042758">
    <property type="protein sequence ID" value="KKL08744.1"/>
    <property type="molecule type" value="Genomic_DNA"/>
</dbReference>
<protein>
    <recommendedName>
        <fullName evidence="1">Glycosyl transferase family 1 domain-containing protein</fullName>
    </recommendedName>
</protein>
<feature type="non-terminal residue" evidence="2">
    <location>
        <position position="1"/>
    </location>
</feature>